<feature type="domain" description="Putative zinc-finger" evidence="2">
    <location>
        <begin position="6"/>
        <end position="37"/>
    </location>
</feature>
<dbReference type="AlphaFoldDB" id="A0A5M4AYP7"/>
<dbReference type="EMBL" id="BLAX01000001">
    <property type="protein sequence ID" value="GET33010.1"/>
    <property type="molecule type" value="Genomic_DNA"/>
</dbReference>
<comment type="caution">
    <text evidence="3">The sequence shown here is derived from an EMBL/GenBank/DDBJ whole genome shotgun (WGS) entry which is preliminary data.</text>
</comment>
<keyword evidence="1" id="KW-0472">Membrane</keyword>
<accession>A0A5M4AYP7</accession>
<gene>
    <name evidence="3" type="ORF">PbJCM13498_18730</name>
</gene>
<evidence type="ECO:0000256" key="1">
    <source>
        <dbReference type="SAM" id="Phobius"/>
    </source>
</evidence>
<evidence type="ECO:0000259" key="2">
    <source>
        <dbReference type="Pfam" id="PF13490"/>
    </source>
</evidence>
<keyword evidence="4" id="KW-1185">Reference proteome</keyword>
<evidence type="ECO:0000313" key="3">
    <source>
        <dbReference type="EMBL" id="GET33010.1"/>
    </source>
</evidence>
<dbReference type="InterPro" id="IPR027383">
    <property type="entry name" value="Znf_put"/>
</dbReference>
<dbReference type="RefSeq" id="WP_025862885.1">
    <property type="nucleotide sequence ID" value="NZ_BLAX01000001.1"/>
</dbReference>
<dbReference type="Pfam" id="PF13490">
    <property type="entry name" value="zf-HC2"/>
    <property type="match status" value="1"/>
</dbReference>
<dbReference type="Gene3D" id="1.10.10.1320">
    <property type="entry name" value="Anti-sigma factor, zinc-finger domain"/>
    <property type="match status" value="1"/>
</dbReference>
<dbReference type="OrthoDB" id="965859at2"/>
<keyword evidence="1" id="KW-0812">Transmembrane</keyword>
<reference evidence="3 4" key="1">
    <citation type="submission" date="2019-10" db="EMBL/GenBank/DDBJ databases">
        <title>Prolixibacter strains distinguished by the presence of nitrate reductase genes were adept at nitrate-dependent anaerobic corrosion of metallic iron and carbon steel.</title>
        <authorList>
            <person name="Iino T."/>
            <person name="Shono N."/>
            <person name="Ito K."/>
            <person name="Nakamura R."/>
            <person name="Sueoka K."/>
            <person name="Harayama S."/>
            <person name="Ohkuma M."/>
        </authorList>
    </citation>
    <scope>NUCLEOTIDE SEQUENCE [LARGE SCALE GENOMIC DNA]</scope>
    <source>
        <strain evidence="3 4">JCM 13498</strain>
    </source>
</reference>
<proteinExistence type="predicted"/>
<dbReference type="Proteomes" id="UP000391834">
    <property type="component" value="Unassembled WGS sequence"/>
</dbReference>
<name>A0A5M4AYP7_9BACT</name>
<sequence length="142" mass="16155">MMNEQHITDQLWEFHLGNLSEEESQQVQLHLEVCEACLRESEVVKQAVQEMAVERSQEVPPFLFTRIQGRLESVRKPAPLWKRTLVTSLGTILLLVSIWGGVKLGTMDVRQTSGTSLENPMGNLAINEMVNEPIEGYLFDFN</sequence>
<feature type="transmembrane region" description="Helical" evidence="1">
    <location>
        <begin position="85"/>
        <end position="102"/>
    </location>
</feature>
<organism evidence="3 4">
    <name type="scientific">Prolixibacter bellariivorans</name>
    <dbReference type="NCBI Taxonomy" id="314319"/>
    <lineage>
        <taxon>Bacteria</taxon>
        <taxon>Pseudomonadati</taxon>
        <taxon>Bacteroidota</taxon>
        <taxon>Bacteroidia</taxon>
        <taxon>Marinilabiliales</taxon>
        <taxon>Prolixibacteraceae</taxon>
        <taxon>Prolixibacter</taxon>
    </lineage>
</organism>
<keyword evidence="1" id="KW-1133">Transmembrane helix</keyword>
<evidence type="ECO:0000313" key="4">
    <source>
        <dbReference type="Proteomes" id="UP000391834"/>
    </source>
</evidence>
<dbReference type="InterPro" id="IPR041916">
    <property type="entry name" value="Anti_sigma_zinc_sf"/>
</dbReference>
<protein>
    <recommendedName>
        <fullName evidence="2">Putative zinc-finger domain-containing protein</fullName>
    </recommendedName>
</protein>